<keyword evidence="2" id="KW-1185">Reference proteome</keyword>
<evidence type="ECO:0008006" key="3">
    <source>
        <dbReference type="Google" id="ProtNLM"/>
    </source>
</evidence>
<name>A0ABU8Z068_9CYAN</name>
<protein>
    <recommendedName>
        <fullName evidence="3">Serine/threonine protein kinase</fullName>
    </recommendedName>
</protein>
<dbReference type="EMBL" id="JBBLXS010001521">
    <property type="protein sequence ID" value="MEK0189691.1"/>
    <property type="molecule type" value="Genomic_DNA"/>
</dbReference>
<sequence length="61" mass="7185">MPYALCPMPYARQYLIFLRKAIFHQEAAQLQILGKHPQIPELLAHFEQNGRQYLVQEFIDG</sequence>
<dbReference type="SUPFAM" id="SSF56112">
    <property type="entry name" value="Protein kinase-like (PK-like)"/>
    <property type="match status" value="1"/>
</dbReference>
<evidence type="ECO:0000313" key="1">
    <source>
        <dbReference type="EMBL" id="MEK0189691.1"/>
    </source>
</evidence>
<accession>A0ABU8Z068</accession>
<gene>
    <name evidence="1" type="ORF">WMG39_33330</name>
</gene>
<evidence type="ECO:0000313" key="2">
    <source>
        <dbReference type="Proteomes" id="UP001384579"/>
    </source>
</evidence>
<dbReference type="Proteomes" id="UP001384579">
    <property type="component" value="Unassembled WGS sequence"/>
</dbReference>
<comment type="caution">
    <text evidence="1">The sequence shown here is derived from an EMBL/GenBank/DDBJ whole genome shotgun (WGS) entry which is preliminary data.</text>
</comment>
<reference evidence="1 2" key="1">
    <citation type="journal article" date="2020" name="Harmful Algae">
        <title>Molecular and morphological characterization of a novel dihydroanatoxin-a producing Microcoleus species (cyanobacteria) from the Russian River, California, USA.</title>
        <authorList>
            <person name="Conklin K.Y."/>
            <person name="Stancheva R."/>
            <person name="Otten T.G."/>
            <person name="Fadness R."/>
            <person name="Boyer G.L."/>
            <person name="Read B."/>
            <person name="Zhang X."/>
            <person name="Sheath R.G."/>
        </authorList>
    </citation>
    <scope>NUCLEOTIDE SEQUENCE [LARGE SCALE GENOMIC DNA]</scope>
    <source>
        <strain evidence="1 2">PTRS2</strain>
    </source>
</reference>
<feature type="non-terminal residue" evidence="1">
    <location>
        <position position="61"/>
    </location>
</feature>
<organism evidence="1 2">
    <name type="scientific">Microcoleus anatoxicus PTRS2</name>
    <dbReference type="NCBI Taxonomy" id="2705321"/>
    <lineage>
        <taxon>Bacteria</taxon>
        <taxon>Bacillati</taxon>
        <taxon>Cyanobacteriota</taxon>
        <taxon>Cyanophyceae</taxon>
        <taxon>Oscillatoriophycideae</taxon>
        <taxon>Oscillatoriales</taxon>
        <taxon>Microcoleaceae</taxon>
        <taxon>Microcoleus</taxon>
        <taxon>Microcoleus anatoxicus</taxon>
    </lineage>
</organism>
<dbReference type="InterPro" id="IPR011009">
    <property type="entry name" value="Kinase-like_dom_sf"/>
</dbReference>
<dbReference type="RefSeq" id="WP_340542804.1">
    <property type="nucleotide sequence ID" value="NZ_JBBLXS010001521.1"/>
</dbReference>
<proteinExistence type="predicted"/>